<dbReference type="EMBL" id="JACEFB010000001">
    <property type="protein sequence ID" value="MBA2225228.1"/>
    <property type="molecule type" value="Genomic_DNA"/>
</dbReference>
<dbReference type="InterPro" id="IPR049712">
    <property type="entry name" value="Poly_export"/>
</dbReference>
<dbReference type="RefSeq" id="WP_194536610.1">
    <property type="nucleotide sequence ID" value="NZ_JACEFB010000001.1"/>
</dbReference>
<name>A0A7V9AAP8_9BACT</name>
<organism evidence="1 2">
    <name type="scientific">Thermogemmata fonticola</name>
    <dbReference type="NCBI Taxonomy" id="2755323"/>
    <lineage>
        <taxon>Bacteria</taxon>
        <taxon>Pseudomonadati</taxon>
        <taxon>Planctomycetota</taxon>
        <taxon>Planctomycetia</taxon>
        <taxon>Gemmatales</taxon>
        <taxon>Gemmataceae</taxon>
        <taxon>Thermogemmata</taxon>
    </lineage>
</organism>
<reference evidence="1 2" key="1">
    <citation type="submission" date="2020-07" db="EMBL/GenBank/DDBJ databases">
        <title>Thermogemmata thermophila gen. nov., sp. nov., a novel moderate thermophilic planctomycete from a Kamchatka hot spring.</title>
        <authorList>
            <person name="Elcheninov A.G."/>
            <person name="Podosokorskaya O.A."/>
            <person name="Kovaleva O.L."/>
            <person name="Novikov A."/>
            <person name="Bonch-Osmolovskaya E.A."/>
            <person name="Toshchakov S.V."/>
            <person name="Kublanov I.V."/>
        </authorList>
    </citation>
    <scope>NUCLEOTIDE SEQUENCE [LARGE SCALE GENOMIC DNA]</scope>
    <source>
        <strain evidence="1 2">2918</strain>
    </source>
</reference>
<dbReference type="PANTHER" id="PTHR33619">
    <property type="entry name" value="POLYSACCHARIDE EXPORT PROTEIN GFCE-RELATED"/>
    <property type="match status" value="1"/>
</dbReference>
<dbReference type="Gene3D" id="3.10.560.10">
    <property type="entry name" value="Outer membrane lipoprotein wza domain like"/>
    <property type="match status" value="1"/>
</dbReference>
<dbReference type="Proteomes" id="UP000542342">
    <property type="component" value="Unassembled WGS sequence"/>
</dbReference>
<dbReference type="PANTHER" id="PTHR33619:SF3">
    <property type="entry name" value="POLYSACCHARIDE EXPORT PROTEIN GFCE-RELATED"/>
    <property type="match status" value="1"/>
</dbReference>
<sequence>MRQTCPRPGLEAPQAVRAIEPHPHYRLACGDVVEVRFDTQPQWDALVAVSLDGRLPLGLPAEPRVEGLTVSESRDLLAQSVQIPPDAVQLRLVEPRGQYLFVHGPIRGRLRIVPYQGPETVLDFLKRISGLPPGTQLGQIYVVRPGVAQGQRPQVFRCDVRSALYGLPTLYNVPLQPGDLIYLGETGPSVLARFLPDWLAPLYCRLLGLWPESWFFPSWYDRLVLERRWADQGTPER</sequence>
<comment type="caution">
    <text evidence="1">The sequence shown here is derived from an EMBL/GenBank/DDBJ whole genome shotgun (WGS) entry which is preliminary data.</text>
</comment>
<evidence type="ECO:0000313" key="2">
    <source>
        <dbReference type="Proteomes" id="UP000542342"/>
    </source>
</evidence>
<keyword evidence="2" id="KW-1185">Reference proteome</keyword>
<evidence type="ECO:0000313" key="1">
    <source>
        <dbReference type="EMBL" id="MBA2225228.1"/>
    </source>
</evidence>
<proteinExistence type="predicted"/>
<dbReference type="GO" id="GO:0015159">
    <property type="term" value="F:polysaccharide transmembrane transporter activity"/>
    <property type="evidence" value="ECO:0007669"/>
    <property type="project" value="InterPro"/>
</dbReference>
<evidence type="ECO:0008006" key="3">
    <source>
        <dbReference type="Google" id="ProtNLM"/>
    </source>
</evidence>
<gene>
    <name evidence="1" type="ORF">H0921_03525</name>
</gene>
<accession>A0A7V9AAP8</accession>
<dbReference type="AlphaFoldDB" id="A0A7V9AAP8"/>
<protein>
    <recommendedName>
        <fullName evidence="3">Polysaccharide export protein</fullName>
    </recommendedName>
</protein>